<dbReference type="STRING" id="126156.SAMN05421670_2547"/>
<dbReference type="RefSeq" id="WP_093537265.1">
    <property type="nucleotide sequence ID" value="NZ_FOXU01000004.1"/>
</dbReference>
<dbReference type="InterPro" id="IPR025987">
    <property type="entry name" value="GW_dom"/>
</dbReference>
<dbReference type="OrthoDB" id="9806267at2"/>
<feature type="domain" description="SH3b" evidence="4">
    <location>
        <begin position="129"/>
        <end position="197"/>
    </location>
</feature>
<evidence type="ECO:0000256" key="2">
    <source>
        <dbReference type="ARBA" id="ARBA00023316"/>
    </source>
</evidence>
<evidence type="ECO:0000313" key="5">
    <source>
        <dbReference type="EMBL" id="SFQ53241.1"/>
    </source>
</evidence>
<dbReference type="GO" id="GO:0030288">
    <property type="term" value="C:outer membrane-bounded periplasmic space"/>
    <property type="evidence" value="ECO:0007669"/>
    <property type="project" value="TreeGrafter"/>
</dbReference>
<feature type="signal peptide" evidence="3">
    <location>
        <begin position="1"/>
        <end position="22"/>
    </location>
</feature>
<sequence>MKKVIASSVLATSVLLPLNLLASEAPSVYAASNSSIIIEDIQQLIGNKALVTENNVNIRSGAGTEFNKISQTSAGQSVSVLANEKNSKGEIWYKVSFNSTEGWIISDYLKVATTAVKASATKSGDSYVGTTQKIGKNATNMRSGATTSYKVVKTIPAGTSLKIIGAFTNAQNEIWFNVEYSGKKGWVSSDLFVLNGTAGETATVMTVINSSTVHKGATKNYATVFTAKAGSTLTVHQEFTNAYNEKWVQVTYATGKKGWILASAFINNSIANKVVSKTSTVHSGATKSYKTVATINKGVKLAIHQEFTNAAKEKWYQVTYAVGKKGWMSAESFDSVSTVPEHPSTETPSPNGDIVTEENNLKVSVSVANMRSGPGTTYDVVTQSKLNDQYVSSQYATDASKEKWYKVVSGSGDAWLHQSVVTIVDKGNDTPVVTPGNGETGTIQRSNALMYADSSYNSAVLVGVAKNTKYTVVSKLVSTDGTTWLNIQANGKQGWIPDFEISTNLPTKYGTKTSTVYNGASATAKKVDTIYLSSPVRILRTLNGWVNIETPAEKRGWIQASVLSDAAPVSAISLTNGRTEVRNGQNYMVWSKPKKFDITYSVPSTNVLRVYGNLTSINEIKSNVVGVKSMKVEKVSGGTSVLLITFDPKYSYTIRDYNNELTIKVVPKGLVGKKIIIDAGHGASDPGAIGKKGTKEKDVNLATAQFLKAELEAAGATVKLTRSTDVFLELSQRTGISNASDYDAFISIHADSFNSTSKGTTTFYNSSVSFNGPRSLTLAKSIQSDLVKSIGTYNRGVKQENFYVNRMNEIPSVLVELAFLSNPTEEAQLATTAFRKKAATGIRKGLENYFNQ</sequence>
<dbReference type="PROSITE" id="PS51781">
    <property type="entry name" value="SH3B"/>
    <property type="match status" value="3"/>
</dbReference>
<dbReference type="GO" id="GO:0009253">
    <property type="term" value="P:peptidoglycan catabolic process"/>
    <property type="evidence" value="ECO:0007669"/>
    <property type="project" value="InterPro"/>
</dbReference>
<organism evidence="5 6">
    <name type="scientific">Psychrobacillus psychrotolerans</name>
    <dbReference type="NCBI Taxonomy" id="126156"/>
    <lineage>
        <taxon>Bacteria</taxon>
        <taxon>Bacillati</taxon>
        <taxon>Bacillota</taxon>
        <taxon>Bacilli</taxon>
        <taxon>Bacillales</taxon>
        <taxon>Bacillaceae</taxon>
        <taxon>Psychrobacillus</taxon>
    </lineage>
</organism>
<dbReference type="PANTHER" id="PTHR30404">
    <property type="entry name" value="N-ACETYLMURAMOYL-L-ALANINE AMIDASE"/>
    <property type="match status" value="1"/>
</dbReference>
<dbReference type="Gene3D" id="3.40.630.40">
    <property type="entry name" value="Zn-dependent exopeptidases"/>
    <property type="match status" value="1"/>
</dbReference>
<accession>A0A1I5Z9T2</accession>
<evidence type="ECO:0000256" key="1">
    <source>
        <dbReference type="ARBA" id="ARBA00022801"/>
    </source>
</evidence>
<gene>
    <name evidence="5" type="ORF">SAMN05421670_2547</name>
</gene>
<keyword evidence="3" id="KW-0732">Signal</keyword>
<dbReference type="SUPFAM" id="SSF53187">
    <property type="entry name" value="Zn-dependent exopeptidases"/>
    <property type="match status" value="1"/>
</dbReference>
<proteinExistence type="predicted"/>
<dbReference type="CDD" id="cd02696">
    <property type="entry name" value="MurNAc-LAA"/>
    <property type="match status" value="1"/>
</dbReference>
<dbReference type="PANTHER" id="PTHR30404:SF0">
    <property type="entry name" value="N-ACETYLMURAMOYL-L-ALANINE AMIDASE AMIC"/>
    <property type="match status" value="1"/>
</dbReference>
<reference evidence="6" key="1">
    <citation type="submission" date="2016-10" db="EMBL/GenBank/DDBJ databases">
        <authorList>
            <person name="Varghese N."/>
            <person name="Submissions S."/>
        </authorList>
    </citation>
    <scope>NUCLEOTIDE SEQUENCE [LARGE SCALE GENOMIC DNA]</scope>
    <source>
        <strain evidence="6">DSM 11706</strain>
    </source>
</reference>
<dbReference type="AlphaFoldDB" id="A0A1I5Z9T2"/>
<keyword evidence="2" id="KW-0961">Cell wall biogenesis/degradation</keyword>
<dbReference type="Pfam" id="PF13457">
    <property type="entry name" value="GW"/>
    <property type="match status" value="1"/>
</dbReference>
<keyword evidence="1" id="KW-0378">Hydrolase</keyword>
<dbReference type="InterPro" id="IPR050695">
    <property type="entry name" value="N-acetylmuramoyl_amidase_3"/>
</dbReference>
<dbReference type="Proteomes" id="UP000198734">
    <property type="component" value="Unassembled WGS sequence"/>
</dbReference>
<protein>
    <submittedName>
        <fullName evidence="5">N-acetylmuramoyl-L-alanine amidase</fullName>
    </submittedName>
</protein>
<dbReference type="Pfam" id="PF08239">
    <property type="entry name" value="SH3_3"/>
    <property type="match status" value="4"/>
</dbReference>
<keyword evidence="6" id="KW-1185">Reference proteome</keyword>
<dbReference type="EMBL" id="FOXU01000004">
    <property type="protein sequence ID" value="SFQ53241.1"/>
    <property type="molecule type" value="Genomic_DNA"/>
</dbReference>
<dbReference type="SMART" id="SM00646">
    <property type="entry name" value="Ami_3"/>
    <property type="match status" value="1"/>
</dbReference>
<feature type="domain" description="SH3b" evidence="4">
    <location>
        <begin position="199"/>
        <end position="269"/>
    </location>
</feature>
<dbReference type="SMART" id="SM00287">
    <property type="entry name" value="SH3b"/>
    <property type="match status" value="7"/>
</dbReference>
<dbReference type="InterPro" id="IPR002508">
    <property type="entry name" value="MurNAc-LAA_cat"/>
</dbReference>
<dbReference type="GO" id="GO:0008745">
    <property type="term" value="F:N-acetylmuramoyl-L-alanine amidase activity"/>
    <property type="evidence" value="ECO:0007669"/>
    <property type="project" value="InterPro"/>
</dbReference>
<evidence type="ECO:0000256" key="3">
    <source>
        <dbReference type="SAM" id="SignalP"/>
    </source>
</evidence>
<feature type="domain" description="SH3b" evidence="4">
    <location>
        <begin position="46"/>
        <end position="113"/>
    </location>
</feature>
<dbReference type="Pfam" id="PF01520">
    <property type="entry name" value="Amidase_3"/>
    <property type="match status" value="1"/>
</dbReference>
<name>A0A1I5Z9T2_9BACI</name>
<evidence type="ECO:0000259" key="4">
    <source>
        <dbReference type="PROSITE" id="PS51781"/>
    </source>
</evidence>
<dbReference type="GO" id="GO:0071555">
    <property type="term" value="P:cell wall organization"/>
    <property type="evidence" value="ECO:0007669"/>
    <property type="project" value="UniProtKB-KW"/>
</dbReference>
<dbReference type="InterPro" id="IPR003646">
    <property type="entry name" value="SH3-like_bac-type"/>
</dbReference>
<dbReference type="Gene3D" id="2.30.30.40">
    <property type="entry name" value="SH3 Domains"/>
    <property type="match status" value="6"/>
</dbReference>
<feature type="chain" id="PRO_5038523403" evidence="3">
    <location>
        <begin position="23"/>
        <end position="852"/>
    </location>
</feature>
<evidence type="ECO:0000313" key="6">
    <source>
        <dbReference type="Proteomes" id="UP000198734"/>
    </source>
</evidence>